<dbReference type="GO" id="GO:0005634">
    <property type="term" value="C:nucleus"/>
    <property type="evidence" value="ECO:0007669"/>
    <property type="project" value="TreeGrafter"/>
</dbReference>
<dbReference type="PANTHER" id="PTHR19303">
    <property type="entry name" value="TRANSPOSON"/>
    <property type="match status" value="1"/>
</dbReference>
<sequence length="367" mass="40744">MLSALQSASTRDVEAATGIPKSNLARWANQTTKLLAFDGTAKRFNIDGAGRPEEIPDTAALEAFMLKLRDAERAVTCTHLVNDLKRYHRAWLDGYLANKNCGYQSLLKLLQAKTQADLAVIRTMFAADYHKAFAGFSGDSIINVDETGMTYDMRPHAIWSVCGGTAKIASGEKYSYRMTAVLGARANGEKLPILFIMRGMPGGDIEANEFESYPLGHHYAVQESAWMDSQVWAMYLRKVLKPQVREPSVLLLDNFDPHVSKEGVKIVIEEAGCVVAAIPPNATSAVQPLDVGVMAPFKRHLRSLWLEEDLIEGGDSEEDVDLMTVPAQQKRLVMIHRAIKAWARISPEEIRRSFAKANILLKILFPQ</sequence>
<evidence type="ECO:0000313" key="2">
    <source>
        <dbReference type="EMBL" id="RHY79926.1"/>
    </source>
</evidence>
<accession>A0A3R6W679</accession>
<dbReference type="InterPro" id="IPR050863">
    <property type="entry name" value="CenT-Element_Derived"/>
</dbReference>
<dbReference type="Pfam" id="PF03184">
    <property type="entry name" value="DDE_1"/>
    <property type="match status" value="1"/>
</dbReference>
<dbReference type="EMBL" id="QUTF01027542">
    <property type="protein sequence ID" value="RHY79926.1"/>
    <property type="molecule type" value="Genomic_DNA"/>
</dbReference>
<organism evidence="2 3">
    <name type="scientific">Aphanomyces astaci</name>
    <name type="common">Crayfish plague agent</name>
    <dbReference type="NCBI Taxonomy" id="112090"/>
    <lineage>
        <taxon>Eukaryota</taxon>
        <taxon>Sar</taxon>
        <taxon>Stramenopiles</taxon>
        <taxon>Oomycota</taxon>
        <taxon>Saprolegniomycetes</taxon>
        <taxon>Saprolegniales</taxon>
        <taxon>Verrucalvaceae</taxon>
        <taxon>Aphanomyces</taxon>
    </lineage>
</organism>
<evidence type="ECO:0000259" key="1">
    <source>
        <dbReference type="Pfam" id="PF03184"/>
    </source>
</evidence>
<reference evidence="2 3" key="1">
    <citation type="submission" date="2018-08" db="EMBL/GenBank/DDBJ databases">
        <title>Aphanomyces genome sequencing and annotation.</title>
        <authorList>
            <person name="Minardi D."/>
            <person name="Oidtmann B."/>
            <person name="Van Der Giezen M."/>
            <person name="Studholme D.J."/>
        </authorList>
    </citation>
    <scope>NUCLEOTIDE SEQUENCE [LARGE SCALE GENOMIC DNA]</scope>
    <source>
        <strain evidence="2 3">FDL457</strain>
    </source>
</reference>
<dbReference type="VEuPathDB" id="FungiDB:H257_18981"/>
<dbReference type="PANTHER" id="PTHR19303:SF57">
    <property type="entry name" value="HTH CENPB-TYPE DOMAIN-CONTAINING PROTEIN"/>
    <property type="match status" value="1"/>
</dbReference>
<proteinExistence type="predicted"/>
<dbReference type="InterPro" id="IPR004875">
    <property type="entry name" value="DDE_SF_endonuclease_dom"/>
</dbReference>
<evidence type="ECO:0000313" key="3">
    <source>
        <dbReference type="Proteomes" id="UP000286510"/>
    </source>
</evidence>
<name>A0A3R6W679_APHAT</name>
<comment type="caution">
    <text evidence="2">The sequence shown here is derived from an EMBL/GenBank/DDBJ whole genome shotgun (WGS) entry which is preliminary data.</text>
</comment>
<dbReference type="Proteomes" id="UP000286510">
    <property type="component" value="Unassembled WGS sequence"/>
</dbReference>
<dbReference type="AlphaFoldDB" id="A0A3R6W679"/>
<gene>
    <name evidence="2" type="ORF">DYB26_012273</name>
</gene>
<feature type="domain" description="DDE-1" evidence="1">
    <location>
        <begin position="177"/>
        <end position="354"/>
    </location>
</feature>
<protein>
    <recommendedName>
        <fullName evidence="1">DDE-1 domain-containing protein</fullName>
    </recommendedName>
</protein>
<dbReference type="GO" id="GO:0003677">
    <property type="term" value="F:DNA binding"/>
    <property type="evidence" value="ECO:0007669"/>
    <property type="project" value="TreeGrafter"/>
</dbReference>